<evidence type="ECO:0000256" key="3">
    <source>
        <dbReference type="ARBA" id="ARBA00022651"/>
    </source>
</evidence>
<reference evidence="8 9" key="1">
    <citation type="submission" date="2018-10" db="EMBL/GenBank/DDBJ databases">
        <title>Corynebacterium macginleyi genome sequencing and assembly of the type strain and two clinical samples.</title>
        <authorList>
            <person name="Bernier A.-M."/>
            <person name="Bernard K."/>
        </authorList>
    </citation>
    <scope>NUCLEOTIDE SEQUENCE [LARGE SCALE GENOMIC DNA]</scope>
    <source>
        <strain evidence="8 9">NML 120205</strain>
    </source>
</reference>
<dbReference type="InterPro" id="IPR043595">
    <property type="entry name" value="FaeB/C/D"/>
</dbReference>
<evidence type="ECO:0008006" key="10">
    <source>
        <dbReference type="Google" id="ProtNLM"/>
    </source>
</evidence>
<evidence type="ECO:0000256" key="6">
    <source>
        <dbReference type="ARBA" id="ARBA00023277"/>
    </source>
</evidence>
<name>A0A3M0GIY5_9CORY</name>
<dbReference type="EMBL" id="REGC01000004">
    <property type="protein sequence ID" value="RMB62582.1"/>
    <property type="molecule type" value="Genomic_DNA"/>
</dbReference>
<comment type="caution">
    <text evidence="8">The sequence shown here is derived from an EMBL/GenBank/DDBJ whole genome shotgun (WGS) entry which is preliminary data.</text>
</comment>
<dbReference type="PANTHER" id="PTHR38050">
    <property type="match status" value="1"/>
</dbReference>
<evidence type="ECO:0000256" key="4">
    <source>
        <dbReference type="ARBA" id="ARBA00022729"/>
    </source>
</evidence>
<dbReference type="SUPFAM" id="SSF53474">
    <property type="entry name" value="alpha/beta-Hydrolases"/>
    <property type="match status" value="1"/>
</dbReference>
<proteinExistence type="predicted"/>
<keyword evidence="7" id="KW-0624">Polysaccharide degradation</keyword>
<dbReference type="Proteomes" id="UP000270649">
    <property type="component" value="Unassembled WGS sequence"/>
</dbReference>
<keyword evidence="6" id="KW-0119">Carbohydrate metabolism</keyword>
<comment type="subcellular location">
    <subcellularLocation>
        <location evidence="1">Secreted</location>
    </subcellularLocation>
</comment>
<dbReference type="RefSeq" id="WP_121927641.1">
    <property type="nucleotide sequence ID" value="NZ_JBAHVG010000004.1"/>
</dbReference>
<dbReference type="GO" id="GO:0045493">
    <property type="term" value="P:xylan catabolic process"/>
    <property type="evidence" value="ECO:0007669"/>
    <property type="project" value="UniProtKB-KW"/>
</dbReference>
<dbReference type="PANTHER" id="PTHR38050:SF2">
    <property type="entry name" value="FERULOYL ESTERASE C-RELATED"/>
    <property type="match status" value="1"/>
</dbReference>
<dbReference type="GO" id="GO:0005576">
    <property type="term" value="C:extracellular region"/>
    <property type="evidence" value="ECO:0007669"/>
    <property type="project" value="UniProtKB-SubCell"/>
</dbReference>
<accession>A0A3M0GIY5</accession>
<dbReference type="InterPro" id="IPR029058">
    <property type="entry name" value="AB_hydrolase_fold"/>
</dbReference>
<dbReference type="GO" id="GO:0030600">
    <property type="term" value="F:feruloyl esterase activity"/>
    <property type="evidence" value="ECO:0007669"/>
    <property type="project" value="InterPro"/>
</dbReference>
<evidence type="ECO:0000256" key="7">
    <source>
        <dbReference type="ARBA" id="ARBA00023326"/>
    </source>
</evidence>
<gene>
    <name evidence="8" type="ORF">D9543_04530</name>
</gene>
<keyword evidence="4" id="KW-0732">Signal</keyword>
<sequence length="278" mass="30344">MHVHRRTADVDGRTRRFIVIEPEDLGPQPDLLLFFHGSQQSANVLRHFTNGTVDALADATNTLIVYPDGIHHHFNDTRAELPVRARELGVDDVAFSALLIEAIQREYTTARTFAAGYSNGGQMVLRLLFDAPFTLTRACTIASTLGEGSNHAPTHPDGYRPTPLLFIHGTEDPIAPYDGGLAGIDAHQTRGRVLSAPATAEYFALANGCRPPRETRPIPEVTSTYYDGAYPVELWTMEGLGHVIPSGNETPPRIGPNTNSFNAVDKIRDFFGLVDATG</sequence>
<keyword evidence="3" id="KW-0858">Xylan degradation</keyword>
<dbReference type="Gene3D" id="3.40.50.1820">
    <property type="entry name" value="alpha/beta hydrolase"/>
    <property type="match status" value="1"/>
</dbReference>
<keyword evidence="2" id="KW-0964">Secreted</keyword>
<evidence type="ECO:0000313" key="9">
    <source>
        <dbReference type="Proteomes" id="UP000270649"/>
    </source>
</evidence>
<evidence type="ECO:0000256" key="2">
    <source>
        <dbReference type="ARBA" id="ARBA00022525"/>
    </source>
</evidence>
<organism evidence="8 9">
    <name type="scientific">Corynebacterium macginleyi</name>
    <dbReference type="NCBI Taxonomy" id="38290"/>
    <lineage>
        <taxon>Bacteria</taxon>
        <taxon>Bacillati</taxon>
        <taxon>Actinomycetota</taxon>
        <taxon>Actinomycetes</taxon>
        <taxon>Mycobacteriales</taxon>
        <taxon>Corynebacteriaceae</taxon>
        <taxon>Corynebacterium</taxon>
    </lineage>
</organism>
<evidence type="ECO:0000256" key="5">
    <source>
        <dbReference type="ARBA" id="ARBA00022801"/>
    </source>
</evidence>
<protein>
    <recommendedName>
        <fullName evidence="10">Phospholipase/carboxylesterase/thioesterase domain-containing protein</fullName>
    </recommendedName>
</protein>
<evidence type="ECO:0000256" key="1">
    <source>
        <dbReference type="ARBA" id="ARBA00004613"/>
    </source>
</evidence>
<evidence type="ECO:0000313" key="8">
    <source>
        <dbReference type="EMBL" id="RMB62582.1"/>
    </source>
</evidence>
<dbReference type="AlphaFoldDB" id="A0A3M0GIY5"/>
<keyword evidence="5" id="KW-0378">Hydrolase</keyword>